<dbReference type="InterPro" id="IPR006326">
    <property type="entry name" value="UDPGT_MGT-like"/>
</dbReference>
<dbReference type="EMBL" id="JADOGI010000173">
    <property type="protein sequence ID" value="MBF8191706.1"/>
    <property type="molecule type" value="Genomic_DNA"/>
</dbReference>
<protein>
    <submittedName>
        <fullName evidence="6">Glycosyl transferase</fullName>
    </submittedName>
</protein>
<keyword evidence="7" id="KW-1185">Reference proteome</keyword>
<name>A0A931F535_9ACTN</name>
<dbReference type="InterPro" id="IPR050426">
    <property type="entry name" value="Glycosyltransferase_28"/>
</dbReference>
<keyword evidence="2" id="KW-0328">Glycosyltransferase</keyword>
<dbReference type="CDD" id="cd03784">
    <property type="entry name" value="GT1_Gtf-like"/>
    <property type="match status" value="1"/>
</dbReference>
<dbReference type="Pfam" id="PF06722">
    <property type="entry name" value="EryCIII-like_C"/>
    <property type="match status" value="1"/>
</dbReference>
<dbReference type="InterPro" id="IPR028098">
    <property type="entry name" value="Glyco_trans_4-like_N"/>
</dbReference>
<keyword evidence="3 6" id="KW-0808">Transferase</keyword>
<evidence type="ECO:0000313" key="7">
    <source>
        <dbReference type="Proteomes" id="UP000605361"/>
    </source>
</evidence>
<dbReference type="AlphaFoldDB" id="A0A931F535"/>
<dbReference type="Pfam" id="PF13579">
    <property type="entry name" value="Glyco_trans_4_4"/>
    <property type="match status" value="1"/>
</dbReference>
<dbReference type="Gene3D" id="3.40.50.2000">
    <property type="entry name" value="Glycogen Phosphorylase B"/>
    <property type="match status" value="2"/>
</dbReference>
<dbReference type="Proteomes" id="UP000605361">
    <property type="component" value="Unassembled WGS sequence"/>
</dbReference>
<comment type="similarity">
    <text evidence="1">Belongs to the UDP-glycosyltransferase family.</text>
</comment>
<evidence type="ECO:0000259" key="5">
    <source>
        <dbReference type="Pfam" id="PF13579"/>
    </source>
</evidence>
<dbReference type="PANTHER" id="PTHR48050:SF13">
    <property type="entry name" value="STEROL 3-BETA-GLUCOSYLTRANSFERASE UGT80A2"/>
    <property type="match status" value="1"/>
</dbReference>
<dbReference type="GO" id="GO:0016758">
    <property type="term" value="F:hexosyltransferase activity"/>
    <property type="evidence" value="ECO:0007669"/>
    <property type="project" value="InterPro"/>
</dbReference>
<reference evidence="6" key="1">
    <citation type="submission" date="2020-11" db="EMBL/GenBank/DDBJ databases">
        <title>Whole-genome analyses of Nonomuraea sp. K274.</title>
        <authorList>
            <person name="Veyisoglu A."/>
        </authorList>
    </citation>
    <scope>NUCLEOTIDE SEQUENCE</scope>
    <source>
        <strain evidence="6">K274</strain>
    </source>
</reference>
<dbReference type="InterPro" id="IPR002213">
    <property type="entry name" value="UDP_glucos_trans"/>
</dbReference>
<sequence>MKTIAFYAPAASGHVNPTLGLVAELVRRGHRVTYATTATYAGRVAETGAEVVPVTSMLESRVGAEVPQMHGKELVRAMGLLLEETKVMLAQLDREPRPDLVVHDGTMAWWGRILAARLRVPSVETWPNLVSNEHWGMQTKYTTLNPLSPRFLLMAARIGALLRKDGLTDVPGFMRGDGSALRLVLLPRAFQYAGDTFGDGYAFVGPGLTERAYQGGWEPSRDLPVVLVSLGTGYNRRPDFYRAVLSAAADRPCQVVLAVGETDRAALGLIPPNVEVHAHVPQLAVLRHARAFVTHAGMGSTMESLHFGVPMVAVPQMAEQRANADRIAELGLGRTLPPGEVTGPALWQAVTEVADDERVRERLTWMRGELAAAGGATAAADAVEKLLS</sequence>
<evidence type="ECO:0000256" key="1">
    <source>
        <dbReference type="ARBA" id="ARBA00009995"/>
    </source>
</evidence>
<comment type="caution">
    <text evidence="6">The sequence shown here is derived from an EMBL/GenBank/DDBJ whole genome shotgun (WGS) entry which is preliminary data.</text>
</comment>
<evidence type="ECO:0000313" key="6">
    <source>
        <dbReference type="EMBL" id="MBF8191706.1"/>
    </source>
</evidence>
<evidence type="ECO:0000259" key="4">
    <source>
        <dbReference type="Pfam" id="PF06722"/>
    </source>
</evidence>
<dbReference type="SUPFAM" id="SSF53756">
    <property type="entry name" value="UDP-Glycosyltransferase/glycogen phosphorylase"/>
    <property type="match status" value="1"/>
</dbReference>
<dbReference type="FunFam" id="3.40.50.2000:FF:000072">
    <property type="entry name" value="Glycosyl transferase"/>
    <property type="match status" value="1"/>
</dbReference>
<gene>
    <name evidence="6" type="ORF">ITP53_39655</name>
</gene>
<dbReference type="RefSeq" id="WP_195900615.1">
    <property type="nucleotide sequence ID" value="NZ_JADOGI010000173.1"/>
</dbReference>
<evidence type="ECO:0000256" key="2">
    <source>
        <dbReference type="ARBA" id="ARBA00022676"/>
    </source>
</evidence>
<dbReference type="GO" id="GO:0017000">
    <property type="term" value="P:antibiotic biosynthetic process"/>
    <property type="evidence" value="ECO:0007669"/>
    <property type="project" value="UniProtKB-ARBA"/>
</dbReference>
<dbReference type="NCBIfam" id="TIGR01426">
    <property type="entry name" value="MGT"/>
    <property type="match status" value="1"/>
</dbReference>
<feature type="domain" description="Erythromycin biosynthesis protein CIII-like C-terminal" evidence="4">
    <location>
        <begin position="244"/>
        <end position="381"/>
    </location>
</feature>
<evidence type="ECO:0000256" key="3">
    <source>
        <dbReference type="ARBA" id="ARBA00022679"/>
    </source>
</evidence>
<proteinExistence type="inferred from homology"/>
<dbReference type="GO" id="GO:0008194">
    <property type="term" value="F:UDP-glycosyltransferase activity"/>
    <property type="evidence" value="ECO:0007669"/>
    <property type="project" value="InterPro"/>
</dbReference>
<accession>A0A931F535</accession>
<feature type="domain" description="Glycosyltransferase subfamily 4-like N-terminal" evidence="5">
    <location>
        <begin position="18"/>
        <end position="157"/>
    </location>
</feature>
<dbReference type="InterPro" id="IPR010610">
    <property type="entry name" value="EryCIII-like_C"/>
</dbReference>
<dbReference type="PANTHER" id="PTHR48050">
    <property type="entry name" value="STEROL 3-BETA-GLUCOSYLTRANSFERASE"/>
    <property type="match status" value="1"/>
</dbReference>
<organism evidence="6 7">
    <name type="scientific">Nonomuraea cypriaca</name>
    <dbReference type="NCBI Taxonomy" id="1187855"/>
    <lineage>
        <taxon>Bacteria</taxon>
        <taxon>Bacillati</taxon>
        <taxon>Actinomycetota</taxon>
        <taxon>Actinomycetes</taxon>
        <taxon>Streptosporangiales</taxon>
        <taxon>Streptosporangiaceae</taxon>
        <taxon>Nonomuraea</taxon>
    </lineage>
</organism>